<comment type="similarity">
    <text evidence="2">Belongs to the GHMP kinase family. Homoserine kinase subfamily.</text>
</comment>
<evidence type="ECO:0000256" key="6">
    <source>
        <dbReference type="ARBA" id="ARBA00022679"/>
    </source>
</evidence>
<dbReference type="PROSITE" id="PS00627">
    <property type="entry name" value="GHMP_KINASES_ATP"/>
    <property type="match status" value="1"/>
</dbReference>
<evidence type="ECO:0000256" key="2">
    <source>
        <dbReference type="ARBA" id="ARBA00007370"/>
    </source>
</evidence>
<dbReference type="PANTHER" id="PTHR20861">
    <property type="entry name" value="HOMOSERINE/4-DIPHOSPHOCYTIDYL-2-C-METHYL-D-ERYTHRITOL KINASE"/>
    <property type="match status" value="1"/>
</dbReference>
<evidence type="ECO:0000256" key="9">
    <source>
        <dbReference type="ARBA" id="ARBA00022777"/>
    </source>
</evidence>
<dbReference type="Proteomes" id="UP000187283">
    <property type="component" value="Unassembled WGS sequence"/>
</dbReference>
<dbReference type="PANTHER" id="PTHR20861:SF1">
    <property type="entry name" value="HOMOSERINE KINASE"/>
    <property type="match status" value="1"/>
</dbReference>
<proteinExistence type="inferred from homology"/>
<dbReference type="InterPro" id="IPR014721">
    <property type="entry name" value="Ribsml_uS5_D2-typ_fold_subgr"/>
</dbReference>
<dbReference type="EMBL" id="LSSN01001489">
    <property type="protein sequence ID" value="OMJ19428.1"/>
    <property type="molecule type" value="Genomic_DNA"/>
</dbReference>
<dbReference type="UniPathway" id="UPA00050">
    <property type="reaction ID" value="UER00064"/>
</dbReference>
<keyword evidence="5" id="KW-0028">Amino-acid biosynthesis</keyword>
<dbReference type="STRING" id="133412.A0A1R1XXT3"/>
<evidence type="ECO:0000256" key="7">
    <source>
        <dbReference type="ARBA" id="ARBA00022697"/>
    </source>
</evidence>
<sequence>MSLFKIKVPGTSANMGPGFDCLGVSLSTYLNLYVKMGNDHKLEPGNSDSISPGQRELLDKISQSEKDLLPKNPACAAEDHKYNCELRYLNCAENDVPLEPCQNLITQVALYVMRYYKIEKFPLMTLIVVDNSIPLSRGLGSSAAAIVSGVLLANAACNLNLTVDDIKGFCLVFECHPDNTTPAIVGGITASFVSEDETLPISEKCVLHNENNSALKNSATTELLKKIFHVNIDYNKDLKAVVAIPKFELSTHLSRSVLPKDYKIDSIVYNLQRIAVLISSLRKENFSHEVMYKSMKDKIHQPFRKHLVPGLSNVIDEMTYSNTPGLAGVCLSGAGPTTIAFCTENFDAIASKMKCIFDTASEGKFDTEVLILDIVEHGSVTEFY</sequence>
<dbReference type="InterPro" id="IPR006204">
    <property type="entry name" value="GHMP_kinase_N_dom"/>
</dbReference>
<dbReference type="AlphaFoldDB" id="A0A1R1XXT3"/>
<dbReference type="PRINTS" id="PR00958">
    <property type="entry name" value="HOMSERKINASE"/>
</dbReference>
<dbReference type="Gene3D" id="3.30.70.890">
    <property type="entry name" value="GHMP kinase, C-terminal domain"/>
    <property type="match status" value="1"/>
</dbReference>
<dbReference type="InterPro" id="IPR036554">
    <property type="entry name" value="GHMP_kinase_C_sf"/>
</dbReference>
<keyword evidence="6" id="KW-0808">Transferase</keyword>
<dbReference type="Pfam" id="PF08544">
    <property type="entry name" value="GHMP_kinases_C"/>
    <property type="match status" value="1"/>
</dbReference>
<evidence type="ECO:0000256" key="4">
    <source>
        <dbReference type="ARBA" id="ARBA00017858"/>
    </source>
</evidence>
<dbReference type="EC" id="2.7.1.39" evidence="3"/>
<evidence type="ECO:0000256" key="8">
    <source>
        <dbReference type="ARBA" id="ARBA00022741"/>
    </source>
</evidence>
<dbReference type="GO" id="GO:0009088">
    <property type="term" value="P:threonine biosynthetic process"/>
    <property type="evidence" value="ECO:0007669"/>
    <property type="project" value="UniProtKB-UniPathway"/>
</dbReference>
<feature type="domain" description="GHMP kinase C-terminal" evidence="13">
    <location>
        <begin position="292"/>
        <end position="354"/>
    </location>
</feature>
<keyword evidence="15" id="KW-1185">Reference proteome</keyword>
<evidence type="ECO:0000313" key="14">
    <source>
        <dbReference type="EMBL" id="OMJ19428.1"/>
    </source>
</evidence>
<evidence type="ECO:0000256" key="11">
    <source>
        <dbReference type="ARBA" id="ARBA00049913"/>
    </source>
</evidence>
<dbReference type="InterPro" id="IPR000870">
    <property type="entry name" value="Homoserine_kinase"/>
</dbReference>
<accession>A0A1R1XXT3</accession>
<reference evidence="14 15" key="1">
    <citation type="submission" date="2017-01" db="EMBL/GenBank/DDBJ databases">
        <authorList>
            <person name="Mah S.A."/>
            <person name="Swanson W.J."/>
            <person name="Moy G.W."/>
            <person name="Vacquier V.D."/>
        </authorList>
    </citation>
    <scope>NUCLEOTIDE SEQUENCE [LARGE SCALE GENOMIC DNA]</scope>
    <source>
        <strain evidence="14 15">GSMNP</strain>
    </source>
</reference>
<keyword evidence="9 14" id="KW-0418">Kinase</keyword>
<evidence type="ECO:0000259" key="13">
    <source>
        <dbReference type="Pfam" id="PF08544"/>
    </source>
</evidence>
<comment type="catalytic activity">
    <reaction evidence="11">
        <text>L-homoserine + ATP = O-phospho-L-homoserine + ADP + H(+)</text>
        <dbReference type="Rhea" id="RHEA:13985"/>
        <dbReference type="ChEBI" id="CHEBI:15378"/>
        <dbReference type="ChEBI" id="CHEBI:30616"/>
        <dbReference type="ChEBI" id="CHEBI:57476"/>
        <dbReference type="ChEBI" id="CHEBI:57590"/>
        <dbReference type="ChEBI" id="CHEBI:456216"/>
        <dbReference type="EC" id="2.7.1.39"/>
    </reaction>
    <physiologicalReaction direction="left-to-right" evidence="11">
        <dbReference type="Rhea" id="RHEA:13986"/>
    </physiologicalReaction>
</comment>
<keyword evidence="10" id="KW-0067">ATP-binding</keyword>
<evidence type="ECO:0000313" key="15">
    <source>
        <dbReference type="Proteomes" id="UP000187283"/>
    </source>
</evidence>
<dbReference type="InterPro" id="IPR006203">
    <property type="entry name" value="GHMP_knse_ATP-bd_CS"/>
</dbReference>
<comment type="caution">
    <text evidence="14">The sequence shown here is derived from an EMBL/GenBank/DDBJ whole genome shotgun (WGS) entry which is preliminary data.</text>
</comment>
<dbReference type="SUPFAM" id="SSF54211">
    <property type="entry name" value="Ribosomal protein S5 domain 2-like"/>
    <property type="match status" value="1"/>
</dbReference>
<dbReference type="GO" id="GO:0005524">
    <property type="term" value="F:ATP binding"/>
    <property type="evidence" value="ECO:0007669"/>
    <property type="project" value="UniProtKB-KW"/>
</dbReference>
<dbReference type="Gene3D" id="3.30.230.10">
    <property type="match status" value="1"/>
</dbReference>
<dbReference type="SUPFAM" id="SSF55060">
    <property type="entry name" value="GHMP Kinase, C-terminal domain"/>
    <property type="match status" value="1"/>
</dbReference>
<dbReference type="OrthoDB" id="195231at2759"/>
<evidence type="ECO:0000256" key="3">
    <source>
        <dbReference type="ARBA" id="ARBA00012078"/>
    </source>
</evidence>
<dbReference type="HAMAP" id="MF_00384">
    <property type="entry name" value="Homoser_kinase"/>
    <property type="match status" value="1"/>
</dbReference>
<organism evidence="14 15">
    <name type="scientific">Smittium culicis</name>
    <dbReference type="NCBI Taxonomy" id="133412"/>
    <lineage>
        <taxon>Eukaryota</taxon>
        <taxon>Fungi</taxon>
        <taxon>Fungi incertae sedis</taxon>
        <taxon>Zoopagomycota</taxon>
        <taxon>Kickxellomycotina</taxon>
        <taxon>Harpellomycetes</taxon>
        <taxon>Harpellales</taxon>
        <taxon>Legeriomycetaceae</taxon>
        <taxon>Smittium</taxon>
    </lineage>
</organism>
<dbReference type="GO" id="GO:0004413">
    <property type="term" value="F:homoserine kinase activity"/>
    <property type="evidence" value="ECO:0007669"/>
    <property type="project" value="UniProtKB-EC"/>
</dbReference>
<dbReference type="InterPro" id="IPR020568">
    <property type="entry name" value="Ribosomal_Su5_D2-typ_SF"/>
</dbReference>
<keyword evidence="7" id="KW-0791">Threonine biosynthesis</keyword>
<evidence type="ECO:0000256" key="1">
    <source>
        <dbReference type="ARBA" id="ARBA00005015"/>
    </source>
</evidence>
<dbReference type="NCBIfam" id="TIGR00191">
    <property type="entry name" value="thrB"/>
    <property type="match status" value="1"/>
</dbReference>
<name>A0A1R1XXT3_9FUNG</name>
<protein>
    <recommendedName>
        <fullName evidence="4">Homoserine kinase</fullName>
        <ecNumber evidence="3">2.7.1.39</ecNumber>
    </recommendedName>
</protein>
<keyword evidence="8" id="KW-0547">Nucleotide-binding</keyword>
<dbReference type="Pfam" id="PF00288">
    <property type="entry name" value="GHMP_kinases_N"/>
    <property type="match status" value="1"/>
</dbReference>
<evidence type="ECO:0000259" key="12">
    <source>
        <dbReference type="Pfam" id="PF00288"/>
    </source>
</evidence>
<comment type="pathway">
    <text evidence="1">Amino-acid biosynthesis; L-threonine biosynthesis; L-threonine from L-aspartate: step 4/5.</text>
</comment>
<dbReference type="InterPro" id="IPR013750">
    <property type="entry name" value="GHMP_kinase_C_dom"/>
</dbReference>
<gene>
    <name evidence="14" type="ORF">AYI70_g4743</name>
</gene>
<feature type="domain" description="GHMP kinase N-terminal" evidence="12">
    <location>
        <begin position="103"/>
        <end position="187"/>
    </location>
</feature>
<evidence type="ECO:0000256" key="10">
    <source>
        <dbReference type="ARBA" id="ARBA00022840"/>
    </source>
</evidence>
<evidence type="ECO:0000256" key="5">
    <source>
        <dbReference type="ARBA" id="ARBA00022605"/>
    </source>
</evidence>